<accession>A0A9D1HK99</accession>
<dbReference type="InterPro" id="IPR037522">
    <property type="entry name" value="HD_GYP_dom"/>
</dbReference>
<name>A0A9D1HK99_9FIRM</name>
<feature type="transmembrane region" description="Helical" evidence="1">
    <location>
        <begin position="7"/>
        <end position="28"/>
    </location>
</feature>
<keyword evidence="1" id="KW-0812">Transmembrane</keyword>
<organism evidence="3 4">
    <name type="scientific">Candidatus Avidehalobacter gallistercoris</name>
    <dbReference type="NCBI Taxonomy" id="2840694"/>
    <lineage>
        <taxon>Bacteria</taxon>
        <taxon>Bacillati</taxon>
        <taxon>Bacillota</taxon>
        <taxon>Clostridia</taxon>
        <taxon>Eubacteriales</taxon>
        <taxon>Peptococcaceae</taxon>
        <taxon>Peptococcaceae incertae sedis</taxon>
        <taxon>Candidatus Avidehalobacter</taxon>
    </lineage>
</organism>
<proteinExistence type="predicted"/>
<dbReference type="InterPro" id="IPR052020">
    <property type="entry name" value="Cyclic_di-GMP/3'3'-cGAMP_PDE"/>
</dbReference>
<dbReference type="Proteomes" id="UP000824124">
    <property type="component" value="Unassembled WGS sequence"/>
</dbReference>
<sequence length="333" mass="36734">MGRYSSPIVTSALTGSVIWVVDSIIFALGQPSVSISGALFTEVSVLRLSVRLLVFLCCLLVGVYWGYRSVRSHTEPLAGFQADELFTDTDYLAASHDAGFSGDDTLRGFSYVESVNKNPNIDVANRPIYFSEHIKRTFNQPSRRSNVVKCAKAKRKAEDLRTERFAAIQKNDSQLLWQYCGKIGSALKLDVNELAIIRTLCYAYDIGRSVDGATYETHTKLGADIVADIPELAMAAELVLTHHEKWDGSGLLGLSGLDIPLGSRIFALAWVYNAFTKPYGAWRLSTEDALDMLQMYAGTALDPELVAVFTGMFRQHSLASDLFPENGQLRQIG</sequence>
<feature type="transmembrane region" description="Helical" evidence="1">
    <location>
        <begin position="48"/>
        <end position="67"/>
    </location>
</feature>
<dbReference type="AlphaFoldDB" id="A0A9D1HK99"/>
<dbReference type="PANTHER" id="PTHR45228">
    <property type="entry name" value="CYCLIC DI-GMP PHOSPHODIESTERASE TM_0186-RELATED"/>
    <property type="match status" value="1"/>
</dbReference>
<evidence type="ECO:0000256" key="1">
    <source>
        <dbReference type="SAM" id="Phobius"/>
    </source>
</evidence>
<keyword evidence="1" id="KW-0472">Membrane</keyword>
<feature type="domain" description="HD-GYP" evidence="2">
    <location>
        <begin position="121"/>
        <end position="325"/>
    </location>
</feature>
<dbReference type="CDD" id="cd00077">
    <property type="entry name" value="HDc"/>
    <property type="match status" value="1"/>
</dbReference>
<reference evidence="3" key="2">
    <citation type="journal article" date="2021" name="PeerJ">
        <title>Extensive microbial diversity within the chicken gut microbiome revealed by metagenomics and culture.</title>
        <authorList>
            <person name="Gilroy R."/>
            <person name="Ravi A."/>
            <person name="Getino M."/>
            <person name="Pursley I."/>
            <person name="Horton D.L."/>
            <person name="Alikhan N.F."/>
            <person name="Baker D."/>
            <person name="Gharbi K."/>
            <person name="Hall N."/>
            <person name="Watson M."/>
            <person name="Adriaenssens E.M."/>
            <person name="Foster-Nyarko E."/>
            <person name="Jarju S."/>
            <person name="Secka A."/>
            <person name="Antonio M."/>
            <person name="Oren A."/>
            <person name="Chaudhuri R.R."/>
            <person name="La Ragione R."/>
            <person name="Hildebrand F."/>
            <person name="Pallen M.J."/>
        </authorList>
    </citation>
    <scope>NUCLEOTIDE SEQUENCE</scope>
    <source>
        <strain evidence="3">2830</strain>
    </source>
</reference>
<dbReference type="SUPFAM" id="SSF109604">
    <property type="entry name" value="HD-domain/PDEase-like"/>
    <property type="match status" value="1"/>
</dbReference>
<reference evidence="3" key="1">
    <citation type="submission" date="2020-10" db="EMBL/GenBank/DDBJ databases">
        <authorList>
            <person name="Gilroy R."/>
        </authorList>
    </citation>
    <scope>NUCLEOTIDE SEQUENCE</scope>
    <source>
        <strain evidence="3">2830</strain>
    </source>
</reference>
<dbReference type="PROSITE" id="PS51832">
    <property type="entry name" value="HD_GYP"/>
    <property type="match status" value="1"/>
</dbReference>
<gene>
    <name evidence="3" type="ORF">IAB00_05375</name>
</gene>
<dbReference type="InterPro" id="IPR003607">
    <property type="entry name" value="HD/PDEase_dom"/>
</dbReference>
<dbReference type="EMBL" id="DVMH01000027">
    <property type="protein sequence ID" value="HIU10654.1"/>
    <property type="molecule type" value="Genomic_DNA"/>
</dbReference>
<evidence type="ECO:0000259" key="2">
    <source>
        <dbReference type="PROSITE" id="PS51832"/>
    </source>
</evidence>
<dbReference type="Pfam" id="PF13487">
    <property type="entry name" value="HD_5"/>
    <property type="match status" value="1"/>
</dbReference>
<evidence type="ECO:0000313" key="4">
    <source>
        <dbReference type="Proteomes" id="UP000824124"/>
    </source>
</evidence>
<dbReference type="Gene3D" id="1.10.3210.10">
    <property type="entry name" value="Hypothetical protein af1432"/>
    <property type="match status" value="1"/>
</dbReference>
<evidence type="ECO:0000313" key="3">
    <source>
        <dbReference type="EMBL" id="HIU10654.1"/>
    </source>
</evidence>
<dbReference type="PANTHER" id="PTHR45228:SF1">
    <property type="entry name" value="CYCLIC DI-GMP PHOSPHODIESTERASE TM_0186"/>
    <property type="match status" value="1"/>
</dbReference>
<keyword evidence="1" id="KW-1133">Transmembrane helix</keyword>
<protein>
    <recommendedName>
        <fullName evidence="2">HD-GYP domain-containing protein</fullName>
    </recommendedName>
</protein>
<comment type="caution">
    <text evidence="3">The sequence shown here is derived from an EMBL/GenBank/DDBJ whole genome shotgun (WGS) entry which is preliminary data.</text>
</comment>